<name>A0ABR3L2K3_9TELE</name>
<proteinExistence type="predicted"/>
<gene>
    <name evidence="1" type="ORF">QQF64_034477</name>
</gene>
<comment type="caution">
    <text evidence="1">The sequence shown here is derived from an EMBL/GenBank/DDBJ whole genome shotgun (WGS) entry which is preliminary data.</text>
</comment>
<evidence type="ECO:0000313" key="2">
    <source>
        <dbReference type="Proteomes" id="UP001558613"/>
    </source>
</evidence>
<sequence length="153" mass="17373">MVAKNPPSFLQQASDWELRVDLKRKLVFPQDVAVTSLRPDMVLLSRSTKTIIVAKLTVPWEERLVTSHQLKKAKYQDLVDEAVVKGWHATSYPIEVGCHGFPARSVCYFLQRVGLESKQLKKATRDIAAVAESSSRWLWLKRAHSWNPFAGEG</sequence>
<keyword evidence="2" id="KW-1185">Reference proteome</keyword>
<dbReference type="EMBL" id="JAYMGO010000028">
    <property type="protein sequence ID" value="KAL1247042.1"/>
    <property type="molecule type" value="Genomic_DNA"/>
</dbReference>
<accession>A0ABR3L2K3</accession>
<evidence type="ECO:0000313" key="1">
    <source>
        <dbReference type="EMBL" id="KAL1247042.1"/>
    </source>
</evidence>
<protein>
    <submittedName>
        <fullName evidence="1">Uncharacterized protein</fullName>
    </submittedName>
</protein>
<reference evidence="1 2" key="1">
    <citation type="submission" date="2023-09" db="EMBL/GenBank/DDBJ databases">
        <authorList>
            <person name="Wang M."/>
        </authorList>
    </citation>
    <scope>NUCLEOTIDE SEQUENCE [LARGE SCALE GENOMIC DNA]</scope>
    <source>
        <strain evidence="1">GT-2023</strain>
        <tissue evidence="1">Liver</tissue>
    </source>
</reference>
<organism evidence="1 2">
    <name type="scientific">Cirrhinus molitorella</name>
    <name type="common">mud carp</name>
    <dbReference type="NCBI Taxonomy" id="172907"/>
    <lineage>
        <taxon>Eukaryota</taxon>
        <taxon>Metazoa</taxon>
        <taxon>Chordata</taxon>
        <taxon>Craniata</taxon>
        <taxon>Vertebrata</taxon>
        <taxon>Euteleostomi</taxon>
        <taxon>Actinopterygii</taxon>
        <taxon>Neopterygii</taxon>
        <taxon>Teleostei</taxon>
        <taxon>Ostariophysi</taxon>
        <taxon>Cypriniformes</taxon>
        <taxon>Cyprinidae</taxon>
        <taxon>Labeoninae</taxon>
        <taxon>Labeonini</taxon>
        <taxon>Cirrhinus</taxon>
    </lineage>
</organism>
<dbReference type="Proteomes" id="UP001558613">
    <property type="component" value="Unassembled WGS sequence"/>
</dbReference>